<dbReference type="RefSeq" id="WP_004156477.1">
    <property type="nucleotide sequence ID" value="NZ_AAWS01000028.1"/>
</dbReference>
<dbReference type="Pfam" id="PF01510">
    <property type="entry name" value="Amidase_2"/>
    <property type="match status" value="1"/>
</dbReference>
<evidence type="ECO:0000259" key="6">
    <source>
        <dbReference type="SMART" id="SM00644"/>
    </source>
</evidence>
<dbReference type="EC" id="3.5.1.28" evidence="3"/>
<dbReference type="SMART" id="SM00644">
    <property type="entry name" value="Ami_2"/>
    <property type="match status" value="1"/>
</dbReference>
<gene>
    <name evidence="7" type="ORF">M23134_03568</name>
</gene>
<evidence type="ECO:0000256" key="1">
    <source>
        <dbReference type="ARBA" id="ARBA00001561"/>
    </source>
</evidence>
<dbReference type="GO" id="GO:0009254">
    <property type="term" value="P:peptidoglycan turnover"/>
    <property type="evidence" value="ECO:0007669"/>
    <property type="project" value="TreeGrafter"/>
</dbReference>
<evidence type="ECO:0000256" key="2">
    <source>
        <dbReference type="ARBA" id="ARBA00007553"/>
    </source>
</evidence>
<comment type="similarity">
    <text evidence="2">Belongs to the N-acetylmuramoyl-L-alanine amidase 2 family.</text>
</comment>
<evidence type="ECO:0000256" key="5">
    <source>
        <dbReference type="ARBA" id="ARBA00023316"/>
    </source>
</evidence>
<name>A1ZRL2_MICM2</name>
<evidence type="ECO:0000313" key="8">
    <source>
        <dbReference type="Proteomes" id="UP000004095"/>
    </source>
</evidence>
<dbReference type="InterPro" id="IPR051206">
    <property type="entry name" value="NAMLAA_amidase_2"/>
</dbReference>
<feature type="domain" description="N-acetylmuramoyl-L-alanine amidase" evidence="6">
    <location>
        <begin position="142"/>
        <end position="311"/>
    </location>
</feature>
<evidence type="ECO:0000313" key="7">
    <source>
        <dbReference type="EMBL" id="EAY26917.1"/>
    </source>
</evidence>
<dbReference type="SUPFAM" id="SSF55846">
    <property type="entry name" value="N-acetylmuramoyl-L-alanine amidase-like"/>
    <property type="match status" value="1"/>
</dbReference>
<dbReference type="OrthoDB" id="1523598at2"/>
<keyword evidence="5" id="KW-0961">Cell wall biogenesis/degradation</keyword>
<dbReference type="Gene3D" id="3.40.80.10">
    <property type="entry name" value="Peptidoglycan recognition protein-like"/>
    <property type="match status" value="1"/>
</dbReference>
<dbReference type="InterPro" id="IPR036505">
    <property type="entry name" value="Amidase/PGRP_sf"/>
</dbReference>
<dbReference type="SUPFAM" id="SSF47090">
    <property type="entry name" value="PGBD-like"/>
    <property type="match status" value="2"/>
</dbReference>
<comment type="catalytic activity">
    <reaction evidence="1">
        <text>Hydrolyzes the link between N-acetylmuramoyl residues and L-amino acid residues in certain cell-wall glycopeptides.</text>
        <dbReference type="EC" id="3.5.1.28"/>
    </reaction>
</comment>
<reference evidence="7 8" key="1">
    <citation type="submission" date="2007-01" db="EMBL/GenBank/DDBJ databases">
        <authorList>
            <person name="Haygood M."/>
            <person name="Podell S."/>
            <person name="Anderson C."/>
            <person name="Hopkinson B."/>
            <person name="Roe K."/>
            <person name="Barbeau K."/>
            <person name="Gaasterland T."/>
            <person name="Ferriera S."/>
            <person name="Johnson J."/>
            <person name="Kravitz S."/>
            <person name="Beeson K."/>
            <person name="Sutton G."/>
            <person name="Rogers Y.-H."/>
            <person name="Friedman R."/>
            <person name="Frazier M."/>
            <person name="Venter J.C."/>
        </authorList>
    </citation>
    <scope>NUCLEOTIDE SEQUENCE [LARGE SCALE GENOMIC DNA]</scope>
    <source>
        <strain evidence="7 8">ATCC 23134</strain>
    </source>
</reference>
<evidence type="ECO:0000256" key="3">
    <source>
        <dbReference type="ARBA" id="ARBA00011901"/>
    </source>
</evidence>
<dbReference type="CDD" id="cd06583">
    <property type="entry name" value="PGRP"/>
    <property type="match status" value="1"/>
</dbReference>
<dbReference type="PANTHER" id="PTHR30417:SF1">
    <property type="entry name" value="N-ACETYLMURAMOYL-L-ALANINE AMIDASE AMID"/>
    <property type="match status" value="1"/>
</dbReference>
<dbReference type="eggNOG" id="COG3409">
    <property type="taxonomic scope" value="Bacteria"/>
</dbReference>
<keyword evidence="8" id="KW-1185">Reference proteome</keyword>
<organism evidence="7 8">
    <name type="scientific">Microscilla marina ATCC 23134</name>
    <dbReference type="NCBI Taxonomy" id="313606"/>
    <lineage>
        <taxon>Bacteria</taxon>
        <taxon>Pseudomonadati</taxon>
        <taxon>Bacteroidota</taxon>
        <taxon>Cytophagia</taxon>
        <taxon>Cytophagales</taxon>
        <taxon>Microscillaceae</taxon>
        <taxon>Microscilla</taxon>
    </lineage>
</organism>
<dbReference type="GO" id="GO:0008745">
    <property type="term" value="F:N-acetylmuramoyl-L-alanine amidase activity"/>
    <property type="evidence" value="ECO:0007669"/>
    <property type="project" value="UniProtKB-EC"/>
</dbReference>
<protein>
    <recommendedName>
        <fullName evidence="3">N-acetylmuramoyl-L-alanine amidase</fullName>
        <ecNumber evidence="3">3.5.1.28</ecNumber>
    </recommendedName>
</protein>
<evidence type="ECO:0000256" key="4">
    <source>
        <dbReference type="ARBA" id="ARBA00022801"/>
    </source>
</evidence>
<dbReference type="PANTHER" id="PTHR30417">
    <property type="entry name" value="N-ACETYLMURAMOYL-L-ALANINE AMIDASE AMID"/>
    <property type="match status" value="1"/>
</dbReference>
<dbReference type="GO" id="GO:0071555">
    <property type="term" value="P:cell wall organization"/>
    <property type="evidence" value="ECO:0007669"/>
    <property type="project" value="UniProtKB-KW"/>
</dbReference>
<dbReference type="EMBL" id="AAWS01000028">
    <property type="protein sequence ID" value="EAY26917.1"/>
    <property type="molecule type" value="Genomic_DNA"/>
</dbReference>
<dbReference type="Gene3D" id="1.10.101.10">
    <property type="entry name" value="PGBD-like superfamily/PGBD"/>
    <property type="match status" value="2"/>
</dbReference>
<keyword evidence="4" id="KW-0378">Hydrolase</keyword>
<dbReference type="GO" id="GO:0009253">
    <property type="term" value="P:peptidoglycan catabolic process"/>
    <property type="evidence" value="ECO:0007669"/>
    <property type="project" value="InterPro"/>
</dbReference>
<dbReference type="InterPro" id="IPR036365">
    <property type="entry name" value="PGBD-like_sf"/>
</dbReference>
<dbReference type="InterPro" id="IPR036366">
    <property type="entry name" value="PGBDSf"/>
</dbReference>
<dbReference type="InterPro" id="IPR002477">
    <property type="entry name" value="Peptidoglycan-bd-like"/>
</dbReference>
<dbReference type="InterPro" id="IPR002502">
    <property type="entry name" value="Amidase_domain"/>
</dbReference>
<dbReference type="Proteomes" id="UP000004095">
    <property type="component" value="Unassembled WGS sequence"/>
</dbReference>
<sequence length="338" mass="37742">MKRPLKKGVSGTGETRKVQEFLKALGHYKGALDDDFGPKTEAAVKEFQQKRFVTGIVNEFTYDALEEAFAEKNPPPVPLTIKEKQTFLKAKGYYLGAIDGMFGPSSKKAEKDFKLAEGLDARTNMRAALVKPDYEGVTSSFLRLGQYYDSVYPKKQIVIHHTAGGPSATATKNWWDSNPQRVATDFIIDQNGSVIRVFPKGYWAWHIGLGRPDLDSQAIGIEVCNYGYLTKQGTIFRNAYGGIVNNVYTLAEPYKGHVYYENYTDAQFASLDKLLRALIDEYEIPLNKDTFKAGQGGIFELMPEASSGKKGIYAHGAYLFGKTDMYPHPKLLSLLKNL</sequence>
<accession>A1ZRL2</accession>
<proteinExistence type="inferred from homology"/>
<dbReference type="AlphaFoldDB" id="A1ZRL2"/>
<comment type="caution">
    <text evidence="7">The sequence shown here is derived from an EMBL/GenBank/DDBJ whole genome shotgun (WGS) entry which is preliminary data.</text>
</comment>
<dbReference type="Pfam" id="PF01471">
    <property type="entry name" value="PG_binding_1"/>
    <property type="match status" value="1"/>
</dbReference>